<evidence type="ECO:0000256" key="3">
    <source>
        <dbReference type="ARBA" id="ARBA00004906"/>
    </source>
</evidence>
<dbReference type="PANTHER" id="PTHR46913">
    <property type="entry name" value="RING-H2 FINGER PROTEIN ATL16"/>
    <property type="match status" value="1"/>
</dbReference>
<dbReference type="GO" id="GO:0016020">
    <property type="term" value="C:membrane"/>
    <property type="evidence" value="ECO:0007669"/>
    <property type="project" value="UniProtKB-SubCell"/>
</dbReference>
<evidence type="ECO:0000256" key="10">
    <source>
        <dbReference type="ARBA" id="ARBA00022833"/>
    </source>
</evidence>
<keyword evidence="12 15" id="KW-0472">Membrane</keyword>
<evidence type="ECO:0000256" key="14">
    <source>
        <dbReference type="SAM" id="MobiDB-lite"/>
    </source>
</evidence>
<name>A0A833RIP9_9POAL</name>
<sequence>MSSIDTNSPSPPPLPPPPSTLPPYVTINPDNISDFPNSPYNPYYNNNSWNSPFNPYTNYTTSGSSKNSATTYARFFTVAVVCLCLVASVVLFLHLYLRYVRRRHMLQHRRQTSNLLRLTTFNLATSDSPRPGLDRTAISSIPSFQYQKVEADSSENSTVDCAVCLSLLEEGDVVRMLPDCRHVFHVACIDKWLASSASCPVCRSEVSPQPHVRSGSQSRSQSVVVEVSDAPAQDQSGTKEEAEAGTSVSTRFSTSLRRIVNSNRSLRRVQDDAVVEDLERGNNGANSNN</sequence>
<feature type="region of interest" description="Disordered" evidence="14">
    <location>
        <begin position="204"/>
        <end position="250"/>
    </location>
</feature>
<evidence type="ECO:0000256" key="8">
    <source>
        <dbReference type="ARBA" id="ARBA00022771"/>
    </source>
</evidence>
<evidence type="ECO:0000256" key="11">
    <source>
        <dbReference type="ARBA" id="ARBA00022989"/>
    </source>
</evidence>
<dbReference type="Proteomes" id="UP000623129">
    <property type="component" value="Unassembled WGS sequence"/>
</dbReference>
<reference evidence="17" key="1">
    <citation type="submission" date="2020-01" db="EMBL/GenBank/DDBJ databases">
        <title>Genome sequence of Kobresia littledalei, the first chromosome-level genome in the family Cyperaceae.</title>
        <authorList>
            <person name="Qu G."/>
        </authorList>
    </citation>
    <scope>NUCLEOTIDE SEQUENCE</scope>
    <source>
        <strain evidence="17">C.B.Clarke</strain>
        <tissue evidence="17">Leaf</tissue>
    </source>
</reference>
<comment type="catalytic activity">
    <reaction evidence="1">
        <text>S-ubiquitinyl-[E2 ubiquitin-conjugating enzyme]-L-cysteine + [acceptor protein]-L-lysine = [E2 ubiquitin-conjugating enzyme]-L-cysteine + N(6)-ubiquitinyl-[acceptor protein]-L-lysine.</text>
        <dbReference type="EC" id="2.3.2.27"/>
    </reaction>
</comment>
<keyword evidence="5" id="KW-0808">Transferase</keyword>
<dbReference type="Pfam" id="PF13639">
    <property type="entry name" value="zf-RING_2"/>
    <property type="match status" value="1"/>
</dbReference>
<evidence type="ECO:0000256" key="5">
    <source>
        <dbReference type="ARBA" id="ARBA00022679"/>
    </source>
</evidence>
<dbReference type="PANTHER" id="PTHR46913:SF20">
    <property type="entry name" value="RING-TYPE E3 UBIQUITIN TRANSFERASE"/>
    <property type="match status" value="1"/>
</dbReference>
<gene>
    <name evidence="17" type="ORF">FCM35_KLT15642</name>
</gene>
<comment type="caution">
    <text evidence="17">The sequence shown here is derived from an EMBL/GenBank/DDBJ whole genome shotgun (WGS) entry which is preliminary data.</text>
</comment>
<feature type="region of interest" description="Disordered" evidence="14">
    <location>
        <begin position="1"/>
        <end position="23"/>
    </location>
</feature>
<comment type="pathway">
    <text evidence="3">Protein modification; protein ubiquitination.</text>
</comment>
<evidence type="ECO:0000259" key="16">
    <source>
        <dbReference type="PROSITE" id="PS50089"/>
    </source>
</evidence>
<dbReference type="PROSITE" id="PS50089">
    <property type="entry name" value="ZF_RING_2"/>
    <property type="match status" value="1"/>
</dbReference>
<keyword evidence="7" id="KW-0479">Metal-binding</keyword>
<evidence type="ECO:0000256" key="7">
    <source>
        <dbReference type="ARBA" id="ARBA00022723"/>
    </source>
</evidence>
<dbReference type="InterPro" id="IPR001841">
    <property type="entry name" value="Znf_RING"/>
</dbReference>
<feature type="domain" description="RING-type" evidence="16">
    <location>
        <begin position="161"/>
        <end position="203"/>
    </location>
</feature>
<keyword evidence="8 13" id="KW-0863">Zinc-finger</keyword>
<keyword evidence="11 15" id="KW-1133">Transmembrane helix</keyword>
<dbReference type="GO" id="GO:0016567">
    <property type="term" value="P:protein ubiquitination"/>
    <property type="evidence" value="ECO:0007669"/>
    <property type="project" value="InterPro"/>
</dbReference>
<dbReference type="InterPro" id="IPR044600">
    <property type="entry name" value="ATL1/ATL16-like"/>
</dbReference>
<keyword evidence="18" id="KW-1185">Reference proteome</keyword>
<keyword evidence="6 15" id="KW-0812">Transmembrane</keyword>
<dbReference type="Gene3D" id="3.30.40.10">
    <property type="entry name" value="Zinc/RING finger domain, C3HC4 (zinc finger)"/>
    <property type="match status" value="1"/>
</dbReference>
<evidence type="ECO:0000256" key="15">
    <source>
        <dbReference type="SAM" id="Phobius"/>
    </source>
</evidence>
<evidence type="ECO:0000256" key="4">
    <source>
        <dbReference type="ARBA" id="ARBA00012483"/>
    </source>
</evidence>
<dbReference type="AlphaFoldDB" id="A0A833RIP9"/>
<organism evidence="17 18">
    <name type="scientific">Carex littledalei</name>
    <dbReference type="NCBI Taxonomy" id="544730"/>
    <lineage>
        <taxon>Eukaryota</taxon>
        <taxon>Viridiplantae</taxon>
        <taxon>Streptophyta</taxon>
        <taxon>Embryophyta</taxon>
        <taxon>Tracheophyta</taxon>
        <taxon>Spermatophyta</taxon>
        <taxon>Magnoliopsida</taxon>
        <taxon>Liliopsida</taxon>
        <taxon>Poales</taxon>
        <taxon>Cyperaceae</taxon>
        <taxon>Cyperoideae</taxon>
        <taxon>Cariceae</taxon>
        <taxon>Carex</taxon>
        <taxon>Carex subgen. Euthyceras</taxon>
    </lineage>
</organism>
<evidence type="ECO:0000256" key="2">
    <source>
        <dbReference type="ARBA" id="ARBA00004167"/>
    </source>
</evidence>
<dbReference type="SUPFAM" id="SSF57850">
    <property type="entry name" value="RING/U-box"/>
    <property type="match status" value="1"/>
</dbReference>
<evidence type="ECO:0000256" key="1">
    <source>
        <dbReference type="ARBA" id="ARBA00000900"/>
    </source>
</evidence>
<keyword evidence="10" id="KW-0862">Zinc</keyword>
<evidence type="ECO:0000313" key="17">
    <source>
        <dbReference type="EMBL" id="KAF3339871.1"/>
    </source>
</evidence>
<protein>
    <recommendedName>
        <fullName evidence="4">RING-type E3 ubiquitin transferase</fullName>
        <ecNumber evidence="4">2.3.2.27</ecNumber>
    </recommendedName>
</protein>
<evidence type="ECO:0000256" key="12">
    <source>
        <dbReference type="ARBA" id="ARBA00023136"/>
    </source>
</evidence>
<dbReference type="OrthoDB" id="9984778at2759"/>
<dbReference type="EC" id="2.3.2.27" evidence="4"/>
<evidence type="ECO:0000256" key="9">
    <source>
        <dbReference type="ARBA" id="ARBA00022786"/>
    </source>
</evidence>
<feature type="compositionally biased region" description="Low complexity" evidence="14">
    <location>
        <begin position="212"/>
        <end position="228"/>
    </location>
</feature>
<evidence type="ECO:0000256" key="13">
    <source>
        <dbReference type="PROSITE-ProRule" id="PRU00175"/>
    </source>
</evidence>
<dbReference type="SMART" id="SM00184">
    <property type="entry name" value="RING"/>
    <property type="match status" value="1"/>
</dbReference>
<dbReference type="EMBL" id="SWLB01000003">
    <property type="protein sequence ID" value="KAF3339871.1"/>
    <property type="molecule type" value="Genomic_DNA"/>
</dbReference>
<feature type="compositionally biased region" description="Pro residues" evidence="14">
    <location>
        <begin position="9"/>
        <end position="21"/>
    </location>
</feature>
<keyword evidence="9" id="KW-0833">Ubl conjugation pathway</keyword>
<evidence type="ECO:0000313" key="18">
    <source>
        <dbReference type="Proteomes" id="UP000623129"/>
    </source>
</evidence>
<dbReference type="GO" id="GO:0061630">
    <property type="term" value="F:ubiquitin protein ligase activity"/>
    <property type="evidence" value="ECO:0007669"/>
    <property type="project" value="UniProtKB-EC"/>
</dbReference>
<dbReference type="CDD" id="cd16461">
    <property type="entry name" value="RING-H2_EL5-like"/>
    <property type="match status" value="1"/>
</dbReference>
<dbReference type="InterPro" id="IPR013083">
    <property type="entry name" value="Znf_RING/FYVE/PHD"/>
</dbReference>
<dbReference type="FunFam" id="3.30.40.10:FF:000187">
    <property type="entry name" value="E3 ubiquitin-protein ligase ATL6"/>
    <property type="match status" value="1"/>
</dbReference>
<proteinExistence type="predicted"/>
<accession>A0A833RIP9</accession>
<feature type="transmembrane region" description="Helical" evidence="15">
    <location>
        <begin position="75"/>
        <end position="97"/>
    </location>
</feature>
<dbReference type="GO" id="GO:0008270">
    <property type="term" value="F:zinc ion binding"/>
    <property type="evidence" value="ECO:0007669"/>
    <property type="project" value="UniProtKB-KW"/>
</dbReference>
<comment type="subcellular location">
    <subcellularLocation>
        <location evidence="2">Membrane</location>
        <topology evidence="2">Single-pass membrane protein</topology>
    </subcellularLocation>
</comment>
<evidence type="ECO:0000256" key="6">
    <source>
        <dbReference type="ARBA" id="ARBA00022692"/>
    </source>
</evidence>